<dbReference type="RefSeq" id="WP_091369546.1">
    <property type="nucleotide sequence ID" value="NZ_FNDV01000003.1"/>
</dbReference>
<keyword evidence="1" id="KW-0812">Transmembrane</keyword>
<feature type="transmembrane region" description="Helical" evidence="1">
    <location>
        <begin position="67"/>
        <end position="84"/>
    </location>
</feature>
<organism evidence="2 3">
    <name type="scientific">Actinokineospora alba</name>
    <dbReference type="NCBI Taxonomy" id="504798"/>
    <lineage>
        <taxon>Bacteria</taxon>
        <taxon>Bacillati</taxon>
        <taxon>Actinomycetota</taxon>
        <taxon>Actinomycetes</taxon>
        <taxon>Pseudonocardiales</taxon>
        <taxon>Pseudonocardiaceae</taxon>
        <taxon>Actinokineospora</taxon>
    </lineage>
</organism>
<dbReference type="InterPro" id="IPR046192">
    <property type="entry name" value="DUF6220"/>
</dbReference>
<evidence type="ECO:0000313" key="3">
    <source>
        <dbReference type="Proteomes" id="UP000199651"/>
    </source>
</evidence>
<sequence>MKKAVSILATVLLAAILVQFYLAATGAFDSAPKEESFALHRGLGNGILLSAVLLAIGAAIARFPGKVIGMSGLLAVLVLAQSLIREVSKSIADGGSDVGNYIFGLHAVNGVIILGITVTLMRTFRQAAWKAAEPAAVPS</sequence>
<protein>
    <recommendedName>
        <fullName evidence="4">Cytochrome b561</fullName>
    </recommendedName>
</protein>
<gene>
    <name evidence="2" type="ORF">SAMN05192558_101563</name>
</gene>
<reference evidence="3" key="1">
    <citation type="submission" date="2016-10" db="EMBL/GenBank/DDBJ databases">
        <authorList>
            <person name="Varghese N."/>
            <person name="Submissions S."/>
        </authorList>
    </citation>
    <scope>NUCLEOTIDE SEQUENCE [LARGE SCALE GENOMIC DNA]</scope>
    <source>
        <strain evidence="3">IBRC-M 10655</strain>
    </source>
</reference>
<dbReference type="STRING" id="504798.SAMN05421871_103308"/>
<dbReference type="EMBL" id="FNJB01000001">
    <property type="protein sequence ID" value="SDN99271.1"/>
    <property type="molecule type" value="Genomic_DNA"/>
</dbReference>
<name>A0A1H0FXH8_9PSEU</name>
<dbReference type="Pfam" id="PF19728">
    <property type="entry name" value="DUF6220"/>
    <property type="match status" value="1"/>
</dbReference>
<evidence type="ECO:0008006" key="4">
    <source>
        <dbReference type="Google" id="ProtNLM"/>
    </source>
</evidence>
<keyword evidence="1" id="KW-1133">Transmembrane helix</keyword>
<keyword evidence="3" id="KW-1185">Reference proteome</keyword>
<dbReference type="OrthoDB" id="3535263at2"/>
<evidence type="ECO:0000256" key="1">
    <source>
        <dbReference type="SAM" id="Phobius"/>
    </source>
</evidence>
<evidence type="ECO:0000313" key="2">
    <source>
        <dbReference type="EMBL" id="SDN99271.1"/>
    </source>
</evidence>
<dbReference type="Proteomes" id="UP000199651">
    <property type="component" value="Unassembled WGS sequence"/>
</dbReference>
<dbReference type="AlphaFoldDB" id="A0A1H0FXH8"/>
<keyword evidence="1" id="KW-0472">Membrane</keyword>
<feature type="transmembrane region" description="Helical" evidence="1">
    <location>
        <begin position="99"/>
        <end position="120"/>
    </location>
</feature>
<accession>A0A1H0FXH8</accession>
<feature type="transmembrane region" description="Helical" evidence="1">
    <location>
        <begin position="43"/>
        <end position="60"/>
    </location>
</feature>
<proteinExistence type="predicted"/>